<evidence type="ECO:0000256" key="1">
    <source>
        <dbReference type="SAM" id="MobiDB-lite"/>
    </source>
</evidence>
<reference evidence="2" key="1">
    <citation type="submission" date="2016-10" db="EMBL/GenBank/DDBJ databases">
        <title>Sequence of Gallionella enrichment culture.</title>
        <authorList>
            <person name="Poehlein A."/>
            <person name="Muehling M."/>
            <person name="Daniel R."/>
        </authorList>
    </citation>
    <scope>NUCLEOTIDE SEQUENCE</scope>
</reference>
<dbReference type="EMBL" id="MLJW01003850">
    <property type="protein sequence ID" value="OIQ71175.1"/>
    <property type="molecule type" value="Genomic_DNA"/>
</dbReference>
<feature type="compositionally biased region" description="Basic residues" evidence="1">
    <location>
        <begin position="102"/>
        <end position="115"/>
    </location>
</feature>
<feature type="compositionally biased region" description="Low complexity" evidence="1">
    <location>
        <begin position="149"/>
        <end position="175"/>
    </location>
</feature>
<name>A0A1J5PTW1_9ZZZZ</name>
<gene>
    <name evidence="2" type="ORF">GALL_472090</name>
</gene>
<feature type="region of interest" description="Disordered" evidence="1">
    <location>
        <begin position="100"/>
        <end position="207"/>
    </location>
</feature>
<accession>A0A1J5PTW1</accession>
<sequence>MRCIASRSRPRRWLRCCRCSPPTLCCCWPNATPTKRLTWPAAPRATGGTVLQAPSTPACCARKTACNCCSSSAGPTHRPCSTPPPTAFRWAATCCSPDRRRACAKPRPSPRRRGASSRPTPRTATPPTPSAASWRPRRSTGLRGWRPDTGSGASRTPTSTRRPRPLRSGSSASRPTAPGPMSPANGSWSCTTARSTPRSRCGSQTIQSRFRTAPAICSGSTA</sequence>
<comment type="caution">
    <text evidence="2">The sequence shown here is derived from an EMBL/GenBank/DDBJ whole genome shotgun (WGS) entry which is preliminary data.</text>
</comment>
<organism evidence="2">
    <name type="scientific">mine drainage metagenome</name>
    <dbReference type="NCBI Taxonomy" id="410659"/>
    <lineage>
        <taxon>unclassified sequences</taxon>
        <taxon>metagenomes</taxon>
        <taxon>ecological metagenomes</taxon>
    </lineage>
</organism>
<dbReference type="AlphaFoldDB" id="A0A1J5PTW1"/>
<feature type="compositionally biased region" description="Polar residues" evidence="1">
    <location>
        <begin position="184"/>
        <end position="207"/>
    </location>
</feature>
<proteinExistence type="predicted"/>
<evidence type="ECO:0000313" key="2">
    <source>
        <dbReference type="EMBL" id="OIQ71175.1"/>
    </source>
</evidence>
<protein>
    <submittedName>
        <fullName evidence="2">Uncharacterized protein</fullName>
    </submittedName>
</protein>